<dbReference type="Pfam" id="PF00873">
    <property type="entry name" value="ACR_tran"/>
    <property type="match status" value="2"/>
</dbReference>
<comment type="subcellular location">
    <subcellularLocation>
        <location evidence="1">Cell inner membrane</location>
        <topology evidence="1">Multi-pass membrane protein</topology>
    </subcellularLocation>
</comment>
<dbReference type="OrthoDB" id="9042683at2"/>
<dbReference type="Gene3D" id="3.30.70.1440">
    <property type="entry name" value="Multidrug efflux transporter AcrB pore domain"/>
    <property type="match status" value="1"/>
</dbReference>
<dbReference type="RefSeq" id="WP_094851368.1">
    <property type="nucleotide sequence ID" value="NZ_NEVM01000001.1"/>
</dbReference>
<reference evidence="11" key="1">
    <citation type="submission" date="2017-05" db="EMBL/GenBank/DDBJ databases">
        <title>Complete and WGS of Bordetella genogroups.</title>
        <authorList>
            <person name="Spilker T."/>
            <person name="Lipuma J."/>
        </authorList>
    </citation>
    <scope>NUCLEOTIDE SEQUENCE [LARGE SCALE GENOMIC DNA]</scope>
    <source>
        <strain evidence="11">AU16122</strain>
    </source>
</reference>
<feature type="transmembrane region" description="Helical" evidence="9">
    <location>
        <begin position="923"/>
        <end position="942"/>
    </location>
</feature>
<keyword evidence="4" id="KW-0997">Cell inner membrane</keyword>
<dbReference type="FunFam" id="1.20.1640.10:FF:000001">
    <property type="entry name" value="Efflux pump membrane transporter"/>
    <property type="match status" value="1"/>
</dbReference>
<proteinExistence type="predicted"/>
<sequence>MNLSALFIRRPVATLLMTLAIAAAGALAFGLLPVAPLPAVDFPTIRVQAEMAGASPETMAATVAAPLEKHLGQIADVSEMTSQSSVGSTSIILQFGLDRDIEGASRDVQAAINAARADLPASLKSNPTYRKFNPADAPILVLALTSDLLRPEQLYDSAATILQQRLMQVPGIGNVDVNGSSLPAVRVELNPGALNKYGIGLEDVRAALSAANANSAKGIVEDGANRYQLYANDQALNAAAYRDLVIAWRNQRPVYLRDIAQVDDSVESLRNAGYVNGKRAVLLWLYKQPAANIVETVDRVDALLPQLRAALPSGVEMTMSSDRSSTIRASLRHTEQTLVIAVLLVVLVVLAFLRDVRATLIPAVTVPVSILGTFGAMQLFGYTLDNLSLMALTIATGFVVDDAIVVLENIARHREAGATRLRAALDGAREVSFTVISMSVSLVAVFLPILLLGGLVGRLFHEFAIVLSIAIGISLLLSLSTTPMLCALLLRPRATPASRPRPDKLATRIARRADAVVDGMQRLYERSLTLALRHPLPVLVSLLLTVVLNVVLFAAVPKSLFPQQDSGLMGGGIQADQSISFQAMSTKMHQAMAIVQADPAVQTVVGFTGGRGTNQAMNDITLKPLDQRSASAFEVMARLRAKLADIPGARLMMFPRQDLFIGGRMSFAQFQYTLQGDDSASVSLWAARLAEALKASPALADVVSDRQAGGLETRVVVDRPTAARYGITPDAIDATLYDAFGERQVSTIYKQQNQYHVVMELAPQYLQDPASLQQVYVSTSGETASGTSSTNASSGLVSGTDTSTTSSSSGSTSSSASATNAATNAIATSAGKASSGTAVSTSGSTMVPLAAFARLEAASTPVSVNHQGQAVAVTLSFNLAPGHTLDDATKAIQQAVADLHMPVTVHGGFAGTAGASMSVVSTMPWLIAAALLAVYVVLGILYESYVHPLTILSTLPSAGVGAVLALLLTDTEFTVIALIGVFLLIGIVKKNAIMMVDFAIDAERNEGLAPAQAIHRACLLRFRPIMMTTCAALLGAVPLVLDHGMGSELRRPLGISIIGGLIVSQVLTLYTTPVVYLYLDRWRQRALAAWRRRRGIPAQPHADAAP</sequence>
<dbReference type="Proteomes" id="UP000216020">
    <property type="component" value="Unassembled WGS sequence"/>
</dbReference>
<feature type="transmembrane region" description="Helical" evidence="9">
    <location>
        <begin position="431"/>
        <end position="451"/>
    </location>
</feature>
<name>A0A261SJQ3_9BORD</name>
<dbReference type="SUPFAM" id="SSF82693">
    <property type="entry name" value="Multidrug efflux transporter AcrB pore domain, PN1, PN2, PC1 and PC2 subdomains"/>
    <property type="match status" value="3"/>
</dbReference>
<feature type="transmembrane region" description="Helical" evidence="9">
    <location>
        <begin position="536"/>
        <end position="556"/>
    </location>
</feature>
<keyword evidence="3" id="KW-1003">Cell membrane</keyword>
<dbReference type="FunFam" id="3.30.70.1430:FF:000001">
    <property type="entry name" value="Efflux pump membrane transporter"/>
    <property type="match status" value="1"/>
</dbReference>
<keyword evidence="5 9" id="KW-0812">Transmembrane</keyword>
<evidence type="ECO:0000256" key="1">
    <source>
        <dbReference type="ARBA" id="ARBA00004429"/>
    </source>
</evidence>
<evidence type="ECO:0000256" key="6">
    <source>
        <dbReference type="ARBA" id="ARBA00022989"/>
    </source>
</evidence>
<keyword evidence="11" id="KW-1185">Reference proteome</keyword>
<evidence type="ECO:0000313" key="11">
    <source>
        <dbReference type="Proteomes" id="UP000216020"/>
    </source>
</evidence>
<dbReference type="PANTHER" id="PTHR32063:SF34">
    <property type="entry name" value="MULTIDRUG RESISTANCE PROTEIN MDTC"/>
    <property type="match status" value="1"/>
</dbReference>
<gene>
    <name evidence="10" type="ORF">CAL29_02205</name>
</gene>
<dbReference type="Gene3D" id="1.20.1640.10">
    <property type="entry name" value="Multidrug efflux transporter AcrB transmembrane domain"/>
    <property type="match status" value="3"/>
</dbReference>
<accession>A0A261SJQ3</accession>
<evidence type="ECO:0000256" key="8">
    <source>
        <dbReference type="SAM" id="MobiDB-lite"/>
    </source>
</evidence>
<feature type="transmembrane region" description="Helical" evidence="9">
    <location>
        <begin position="360"/>
        <end position="381"/>
    </location>
</feature>
<dbReference type="GO" id="GO:0042910">
    <property type="term" value="F:xenobiotic transmembrane transporter activity"/>
    <property type="evidence" value="ECO:0007669"/>
    <property type="project" value="TreeGrafter"/>
</dbReference>
<feature type="region of interest" description="Disordered" evidence="8">
    <location>
        <begin position="781"/>
        <end position="817"/>
    </location>
</feature>
<comment type="caution">
    <text evidence="10">The sequence shown here is derived from an EMBL/GenBank/DDBJ whole genome shotgun (WGS) entry which is preliminary data.</text>
</comment>
<evidence type="ECO:0000256" key="3">
    <source>
        <dbReference type="ARBA" id="ARBA00022475"/>
    </source>
</evidence>
<dbReference type="PRINTS" id="PR00702">
    <property type="entry name" value="ACRIFLAVINRP"/>
</dbReference>
<dbReference type="SUPFAM" id="SSF82714">
    <property type="entry name" value="Multidrug efflux transporter AcrB TolC docking domain, DN and DC subdomains"/>
    <property type="match status" value="2"/>
</dbReference>
<dbReference type="GO" id="GO:0005886">
    <property type="term" value="C:plasma membrane"/>
    <property type="evidence" value="ECO:0007669"/>
    <property type="project" value="UniProtKB-SubCell"/>
</dbReference>
<dbReference type="SUPFAM" id="SSF82866">
    <property type="entry name" value="Multidrug efflux transporter AcrB transmembrane domain"/>
    <property type="match status" value="2"/>
</dbReference>
<evidence type="ECO:0000256" key="2">
    <source>
        <dbReference type="ARBA" id="ARBA00022448"/>
    </source>
</evidence>
<keyword evidence="7 9" id="KW-0472">Membrane</keyword>
<feature type="transmembrane region" description="Helical" evidence="9">
    <location>
        <begin position="336"/>
        <end position="353"/>
    </location>
</feature>
<feature type="transmembrane region" description="Helical" evidence="9">
    <location>
        <begin position="387"/>
        <end position="410"/>
    </location>
</feature>
<dbReference type="InterPro" id="IPR027463">
    <property type="entry name" value="AcrB_DN_DC_subdom"/>
</dbReference>
<feature type="transmembrane region" description="Helical" evidence="9">
    <location>
        <begin position="973"/>
        <end position="988"/>
    </location>
</feature>
<feature type="transmembrane region" description="Helical" evidence="9">
    <location>
        <begin position="949"/>
        <end position="967"/>
    </location>
</feature>
<dbReference type="Gene3D" id="3.30.70.1320">
    <property type="entry name" value="Multidrug efflux transporter AcrB pore domain like"/>
    <property type="match status" value="1"/>
</dbReference>
<dbReference type="Gene3D" id="3.30.70.1430">
    <property type="entry name" value="Multidrug efflux transporter AcrB pore domain"/>
    <property type="match status" value="2"/>
</dbReference>
<feature type="transmembrane region" description="Helical" evidence="9">
    <location>
        <begin position="1022"/>
        <end position="1041"/>
    </location>
</feature>
<dbReference type="Gene3D" id="3.30.2090.10">
    <property type="entry name" value="Multidrug efflux transporter AcrB TolC docking domain, DN and DC subdomains"/>
    <property type="match status" value="2"/>
</dbReference>
<organism evidence="10 11">
    <name type="scientific">Bordetella genomosp. 10</name>
    <dbReference type="NCBI Taxonomy" id="1416804"/>
    <lineage>
        <taxon>Bacteria</taxon>
        <taxon>Pseudomonadati</taxon>
        <taxon>Pseudomonadota</taxon>
        <taxon>Betaproteobacteria</taxon>
        <taxon>Burkholderiales</taxon>
        <taxon>Alcaligenaceae</taxon>
        <taxon>Bordetella</taxon>
    </lineage>
</organism>
<dbReference type="AlphaFoldDB" id="A0A261SJQ3"/>
<evidence type="ECO:0000256" key="4">
    <source>
        <dbReference type="ARBA" id="ARBA00022519"/>
    </source>
</evidence>
<evidence type="ECO:0000256" key="7">
    <source>
        <dbReference type="ARBA" id="ARBA00023136"/>
    </source>
</evidence>
<dbReference type="PANTHER" id="PTHR32063">
    <property type="match status" value="1"/>
</dbReference>
<keyword evidence="6 9" id="KW-1133">Transmembrane helix</keyword>
<keyword evidence="2" id="KW-0813">Transport</keyword>
<feature type="transmembrane region" description="Helical" evidence="9">
    <location>
        <begin position="463"/>
        <end position="490"/>
    </location>
</feature>
<feature type="transmembrane region" description="Helical" evidence="9">
    <location>
        <begin position="1053"/>
        <end position="1079"/>
    </location>
</feature>
<protein>
    <submittedName>
        <fullName evidence="10">Nodulation protein</fullName>
    </submittedName>
</protein>
<dbReference type="EMBL" id="NEVM01000001">
    <property type="protein sequence ID" value="OZI37261.1"/>
    <property type="molecule type" value="Genomic_DNA"/>
</dbReference>
<evidence type="ECO:0000313" key="10">
    <source>
        <dbReference type="EMBL" id="OZI37261.1"/>
    </source>
</evidence>
<dbReference type="InterPro" id="IPR001036">
    <property type="entry name" value="Acrflvin-R"/>
</dbReference>
<evidence type="ECO:0000256" key="5">
    <source>
        <dbReference type="ARBA" id="ARBA00022692"/>
    </source>
</evidence>
<evidence type="ECO:0000256" key="9">
    <source>
        <dbReference type="SAM" id="Phobius"/>
    </source>
</evidence>